<dbReference type="RefSeq" id="WP_052705713.1">
    <property type="nucleotide sequence ID" value="NZ_CAWMED010000001.1"/>
</dbReference>
<dbReference type="CDD" id="cd00519">
    <property type="entry name" value="Lipase_3"/>
    <property type="match status" value="1"/>
</dbReference>
<dbReference type="EMBL" id="VNHN01000024">
    <property type="protein sequence ID" value="TYP07028.1"/>
    <property type="molecule type" value="Genomic_DNA"/>
</dbReference>
<dbReference type="SUPFAM" id="SSF53474">
    <property type="entry name" value="alpha/beta-Hydrolases"/>
    <property type="match status" value="1"/>
</dbReference>
<keyword evidence="5" id="KW-1185">Reference proteome</keyword>
<dbReference type="HOGENOM" id="CLU_026694_0_0_6"/>
<dbReference type="GO" id="GO:0006629">
    <property type="term" value="P:lipid metabolic process"/>
    <property type="evidence" value="ECO:0007669"/>
    <property type="project" value="InterPro"/>
</dbReference>
<evidence type="ECO:0000313" key="2">
    <source>
        <dbReference type="EMBL" id="CDG18643.1"/>
    </source>
</evidence>
<dbReference type="InterPro" id="IPR002921">
    <property type="entry name" value="Fungal_lipase-type"/>
</dbReference>
<dbReference type="InterPro" id="IPR051218">
    <property type="entry name" value="Sec_MonoDiacylglyc_Lipase"/>
</dbReference>
<dbReference type="KEGG" id="xdo:XDD1_2944"/>
<dbReference type="Proteomes" id="UP000324170">
    <property type="component" value="Unassembled WGS sequence"/>
</dbReference>
<dbReference type="PANTHER" id="PTHR45856">
    <property type="entry name" value="ALPHA/BETA-HYDROLASES SUPERFAMILY PROTEIN"/>
    <property type="match status" value="1"/>
</dbReference>
<dbReference type="OrthoDB" id="5562330at2"/>
<protein>
    <submittedName>
        <fullName evidence="3">Lipase (Class 3)</fullName>
    </submittedName>
    <submittedName>
        <fullName evidence="2">Lipase (Pdl1 protein)</fullName>
    </submittedName>
</protein>
<reference evidence="2 4" key="1">
    <citation type="submission" date="2013-07" db="EMBL/GenBank/DDBJ databases">
        <authorList>
            <person name="Genoscope - CEA"/>
        </authorList>
    </citation>
    <scope>NUCLEOTIDE SEQUENCE [LARGE SCALE GENOMIC DNA]</scope>
    <source>
        <strain evidence="2">FRM16</strain>
        <strain evidence="4">FRM16 / DSM 17909</strain>
    </source>
</reference>
<evidence type="ECO:0000313" key="3">
    <source>
        <dbReference type="EMBL" id="TYP07028.1"/>
    </source>
</evidence>
<proteinExistence type="predicted"/>
<reference evidence="3 5" key="2">
    <citation type="submission" date="2019-07" db="EMBL/GenBank/DDBJ databases">
        <title>Genomic Encyclopedia of Type Strains, Phase I: the one thousand microbial genomes (KMG-I) project.</title>
        <authorList>
            <person name="Kyrpides N."/>
        </authorList>
    </citation>
    <scope>NUCLEOTIDE SEQUENCE [LARGE SCALE GENOMIC DNA]</scope>
    <source>
        <strain evidence="3 5">DSM 17909</strain>
    </source>
</reference>
<gene>
    <name evidence="2" type="primary">pdl</name>
    <name evidence="3" type="ORF">LY16_01795</name>
    <name evidence="2" type="ORF">XDD1_2944</name>
</gene>
<feature type="domain" description="Fungal lipase-type" evidence="1">
    <location>
        <begin position="219"/>
        <end position="359"/>
    </location>
</feature>
<name>A0A068QUH9_9GAMM</name>
<dbReference type="STRING" id="351671.XDD1_2944"/>
<organism evidence="2 4">
    <name type="scientific">Xenorhabdus doucetiae</name>
    <dbReference type="NCBI Taxonomy" id="351671"/>
    <lineage>
        <taxon>Bacteria</taxon>
        <taxon>Pseudomonadati</taxon>
        <taxon>Pseudomonadota</taxon>
        <taxon>Gammaproteobacteria</taxon>
        <taxon>Enterobacterales</taxon>
        <taxon>Morganellaceae</taxon>
        <taxon>Xenorhabdus</taxon>
    </lineage>
</organism>
<dbReference type="Proteomes" id="UP000032721">
    <property type="component" value="Chromosome"/>
</dbReference>
<evidence type="ECO:0000313" key="5">
    <source>
        <dbReference type="Proteomes" id="UP000324170"/>
    </source>
</evidence>
<evidence type="ECO:0000259" key="1">
    <source>
        <dbReference type="Pfam" id="PF01764"/>
    </source>
</evidence>
<dbReference type="Pfam" id="PF01764">
    <property type="entry name" value="Lipase_3"/>
    <property type="match status" value="1"/>
</dbReference>
<sequence length="560" mass="65045">MTDGNGLIREESLTAIPLMLEIAAQPLTDEMEQRPLRIKRGEEHSTVRPETESAGHLYHYVTIGELIDRMPNIEGWEEEKLPAYHFPERSIAGISIEEMDSRHIIEVCPFRAWSLLLHHQRDYSLINAYNQGLMAVLVYADLLKTGDDENKKGIGSISHFFTTQLLDLSHIPNRIEDNQFEPIVYDVPFKDRYTHVEFIDTEDNLDTQMFYVANKTELIISWRGTASGTDVLTDLKFKPRWLSENDFVSKGKVHSGFWNAFMEVNHKTALFDVDNDKQEMPVLNGIKELALGKKLFICGHSLGGALAFLHSSQLRYYNPCLYTYSIPRVFTYSAIEEIGNFIHYRHVNKNDPVPRLPFEKDMDNYLFKLGLDNLGYSSEIKSTIMPSELDSLYKTKSEELYLHHGRVIHFHDMHHIEPASANKINFIAVGNLKRDIFNFYSAPHLLPYDESSLYYYPDNAQPKNAHGITPLAHLSGNYIQRIKNKPIELCIPEQNRIYKEHMDDFKKKKDVDNMRIEKHSLSYPYFIKLEKELEKCLFSNKKSKVEQRAINIYTHHVKIK</sequence>
<evidence type="ECO:0000313" key="4">
    <source>
        <dbReference type="Proteomes" id="UP000032721"/>
    </source>
</evidence>
<accession>A0A068QUH9</accession>
<dbReference type="Gene3D" id="3.40.50.1820">
    <property type="entry name" value="alpha/beta hydrolase"/>
    <property type="match status" value="1"/>
</dbReference>
<dbReference type="AlphaFoldDB" id="A0A068QUH9"/>
<dbReference type="EMBL" id="FO704550">
    <property type="protein sequence ID" value="CDG18643.1"/>
    <property type="molecule type" value="Genomic_DNA"/>
</dbReference>
<dbReference type="PANTHER" id="PTHR45856:SF24">
    <property type="entry name" value="FUNGAL LIPASE-LIKE DOMAIN-CONTAINING PROTEIN"/>
    <property type="match status" value="1"/>
</dbReference>
<dbReference type="InterPro" id="IPR029058">
    <property type="entry name" value="AB_hydrolase_fold"/>
</dbReference>